<gene>
    <name evidence="3" type="ORF">GE300_19115</name>
</gene>
<evidence type="ECO:0000313" key="4">
    <source>
        <dbReference type="Proteomes" id="UP000474957"/>
    </source>
</evidence>
<dbReference type="PROSITE" id="PS51257">
    <property type="entry name" value="PROKAR_LIPOPROTEIN"/>
    <property type="match status" value="1"/>
</dbReference>
<protein>
    <submittedName>
        <fullName evidence="3">Uncharacterized protein</fullName>
    </submittedName>
</protein>
<sequence>MIAPVRFLTKIQLHPTGGRPFLSAFCAASAGACVPADNSGARPRSRRARDAVPALEFNYHDITGEIFRQSQPRDHCDEAQHRRGLSATPPVGSGLFPRIRRIAPTPKPERPAPPRTACRGAGARCNKYTCSNTKTNRRDTLEASILHGLQHALMRDVYLDEFCAVYTVEINRLRVERSGDRERCEARLSKIDRELERLVDAIVAGAPAERLKDRMAALEAEQAEIRARIDTQPTKAAPLLHPSLGELYRIRITSLREVLDSDPSDAAEAIDLLRALITGW</sequence>
<reference evidence="3 4" key="1">
    <citation type="submission" date="2019-10" db="EMBL/GenBank/DDBJ databases">
        <title>Cognatihalovulum marinum gen. nov. sp. nov., a new member of the family Rhodobacteraceae isolated from deep seawater of the Northwest Indian Ocean.</title>
        <authorList>
            <person name="Ruan C."/>
            <person name="Wang J."/>
            <person name="Zheng X."/>
            <person name="Song L."/>
            <person name="Zhu Y."/>
            <person name="Huang Y."/>
            <person name="Lu Z."/>
            <person name="Du W."/>
            <person name="Huang L."/>
            <person name="Dai X."/>
        </authorList>
    </citation>
    <scope>NUCLEOTIDE SEQUENCE [LARGE SCALE GENOMIC DNA]</scope>
    <source>
        <strain evidence="3 4">2CG4</strain>
    </source>
</reference>
<proteinExistence type="predicted"/>
<dbReference type="AlphaFoldDB" id="A0A6L5Z6L1"/>
<feature type="region of interest" description="Disordered" evidence="2">
    <location>
        <begin position="71"/>
        <end position="118"/>
    </location>
</feature>
<name>A0A6L5Z6L1_9RHOB</name>
<organism evidence="3 4">
    <name type="scientific">Halovulum marinum</name>
    <dbReference type="NCBI Taxonomy" id="2662447"/>
    <lineage>
        <taxon>Bacteria</taxon>
        <taxon>Pseudomonadati</taxon>
        <taxon>Pseudomonadota</taxon>
        <taxon>Alphaproteobacteria</taxon>
        <taxon>Rhodobacterales</taxon>
        <taxon>Paracoccaceae</taxon>
        <taxon>Halovulum</taxon>
    </lineage>
</organism>
<feature type="compositionally biased region" description="Basic and acidic residues" evidence="2">
    <location>
        <begin position="71"/>
        <end position="81"/>
    </location>
</feature>
<evidence type="ECO:0000313" key="3">
    <source>
        <dbReference type="EMBL" id="MSU91694.1"/>
    </source>
</evidence>
<dbReference type="Proteomes" id="UP000474957">
    <property type="component" value="Unassembled WGS sequence"/>
</dbReference>
<dbReference type="RefSeq" id="WP_154449108.1">
    <property type="nucleotide sequence ID" value="NZ_WIND01000023.1"/>
</dbReference>
<evidence type="ECO:0000256" key="1">
    <source>
        <dbReference type="SAM" id="Coils"/>
    </source>
</evidence>
<keyword evidence="1" id="KW-0175">Coiled coil</keyword>
<dbReference type="EMBL" id="WIND01000023">
    <property type="protein sequence ID" value="MSU91694.1"/>
    <property type="molecule type" value="Genomic_DNA"/>
</dbReference>
<feature type="coiled-coil region" evidence="1">
    <location>
        <begin position="181"/>
        <end position="228"/>
    </location>
</feature>
<accession>A0A6L5Z6L1</accession>
<evidence type="ECO:0000256" key="2">
    <source>
        <dbReference type="SAM" id="MobiDB-lite"/>
    </source>
</evidence>
<keyword evidence="4" id="KW-1185">Reference proteome</keyword>
<comment type="caution">
    <text evidence="3">The sequence shown here is derived from an EMBL/GenBank/DDBJ whole genome shotgun (WGS) entry which is preliminary data.</text>
</comment>